<name>A0ABY4M448_9ACTN</name>
<organism evidence="2 3">
    <name type="scientific">Streptomyces halobius</name>
    <dbReference type="NCBI Taxonomy" id="2879846"/>
    <lineage>
        <taxon>Bacteria</taxon>
        <taxon>Bacillati</taxon>
        <taxon>Actinomycetota</taxon>
        <taxon>Actinomycetes</taxon>
        <taxon>Kitasatosporales</taxon>
        <taxon>Streptomycetaceae</taxon>
        <taxon>Streptomyces</taxon>
    </lineage>
</organism>
<keyword evidence="3" id="KW-1185">Reference proteome</keyword>
<accession>A0ABY4M448</accession>
<evidence type="ECO:0000256" key="1">
    <source>
        <dbReference type="SAM" id="MobiDB-lite"/>
    </source>
</evidence>
<proteinExistence type="predicted"/>
<dbReference type="Proteomes" id="UP000830115">
    <property type="component" value="Chromosome"/>
</dbReference>
<protein>
    <submittedName>
        <fullName evidence="2">Uncharacterized protein</fullName>
    </submittedName>
</protein>
<feature type="region of interest" description="Disordered" evidence="1">
    <location>
        <begin position="85"/>
        <end position="105"/>
    </location>
</feature>
<evidence type="ECO:0000313" key="3">
    <source>
        <dbReference type="Proteomes" id="UP000830115"/>
    </source>
</evidence>
<gene>
    <name evidence="2" type="ORF">K9S39_08950</name>
</gene>
<sequence length="168" mass="17927">MNSPRGRPLRPQASALSTASALCARTSVGGFAARIILVLGTHPQYGHPPPTHSASMLGSSSFERVRVLRRVGTRAAPLRLRRGRPFRPVRPVRPGGRLEQGSAEGAQPLSRGRTLNFLGGLAEGGKTIAVHTLWCLLPAYAHTVAWGWAAVVAVTAVHRVVTGYRVLC</sequence>
<evidence type="ECO:0000313" key="2">
    <source>
        <dbReference type="EMBL" id="UQA91963.1"/>
    </source>
</evidence>
<reference evidence="2" key="1">
    <citation type="submission" date="2021-10" db="EMBL/GenBank/DDBJ databases">
        <title>Streptomyces nigrumlapis sp.nov.,an antimicrobial producing actinobacterium isolated from Black Gobi rocks.</title>
        <authorList>
            <person name="Wen Y."/>
            <person name="Zhang W."/>
            <person name="Liu X.G."/>
        </authorList>
    </citation>
    <scope>NUCLEOTIDE SEQUENCE</scope>
    <source>
        <strain evidence="2">ST13-2-2</strain>
    </source>
</reference>
<dbReference type="EMBL" id="CP086322">
    <property type="protein sequence ID" value="UQA91963.1"/>
    <property type="molecule type" value="Genomic_DNA"/>
</dbReference>
<dbReference type="RefSeq" id="WP_248862778.1">
    <property type="nucleotide sequence ID" value="NZ_CP086322.1"/>
</dbReference>